<name>A0ACC0UN14_9AGAM</name>
<sequence>MSRFSPSLQSSKLIDQPAQGYVPVPFRWAWRLYKSHHAAIHILDDDSLLNIFHHCRPVLLDEEPDGINILRVGKWARERWWYKLAHVCRRWRCLILSSLSHLGLRLVCTYGTPVADMLAHSPPLPLIIDYTDKDREATAEDDESLLIALQHRSRVSRIRLLRPIRKLIMAIDEEFPMLEYLSIKPSIKHDTSLILPKTLQAPHLRHLILYNFTFPIGSSFLTTIPALVTLSLNDIIPSDFLPLDVFLRQLSLIPQLEMLGIRFRSPIPRHDIQSQLSHLPIMTYVTLPNLRSLLFKGTSAYLEAFLAQITAPVLEMLQIVFFNQLIFSIPRLLHFLRATENLRFRSARIKFSAKGVDMRVEPREGTRACTFHMHVICQRLDWQVGSASQIFNTLRTVFYAVEYLTLEYGERGIESGPCQEAGRAKRQTAQSGANFLDRLTR</sequence>
<protein>
    <submittedName>
        <fullName evidence="1">Uncharacterized protein</fullName>
    </submittedName>
</protein>
<reference evidence="1" key="1">
    <citation type="submission" date="2021-03" db="EMBL/GenBank/DDBJ databases">
        <title>Evolutionary priming and transition to the ectomycorrhizal habit in an iconic lineage of mushroom-forming fungi: is preadaptation a requirement?</title>
        <authorList>
            <consortium name="DOE Joint Genome Institute"/>
            <person name="Looney B.P."/>
            <person name="Miyauchi S."/>
            <person name="Morin E."/>
            <person name="Drula E."/>
            <person name="Courty P.E."/>
            <person name="Chicoki N."/>
            <person name="Fauchery L."/>
            <person name="Kohler A."/>
            <person name="Kuo A."/>
            <person name="LaButti K."/>
            <person name="Pangilinan J."/>
            <person name="Lipzen A."/>
            <person name="Riley R."/>
            <person name="Andreopoulos W."/>
            <person name="He G."/>
            <person name="Johnson J."/>
            <person name="Barry K.W."/>
            <person name="Grigoriev I.V."/>
            <person name="Nagy L."/>
            <person name="Hibbett D."/>
            <person name="Henrissat B."/>
            <person name="Matheny P.B."/>
            <person name="Labbe J."/>
            <person name="Martin A.F."/>
        </authorList>
    </citation>
    <scope>NUCLEOTIDE SEQUENCE</scope>
    <source>
        <strain evidence="1">BPL698</strain>
    </source>
</reference>
<proteinExistence type="predicted"/>
<accession>A0ACC0UN14</accession>
<organism evidence="1 2">
    <name type="scientific">Russula earlei</name>
    <dbReference type="NCBI Taxonomy" id="71964"/>
    <lineage>
        <taxon>Eukaryota</taxon>
        <taxon>Fungi</taxon>
        <taxon>Dikarya</taxon>
        <taxon>Basidiomycota</taxon>
        <taxon>Agaricomycotina</taxon>
        <taxon>Agaricomycetes</taxon>
        <taxon>Russulales</taxon>
        <taxon>Russulaceae</taxon>
        <taxon>Russula</taxon>
    </lineage>
</organism>
<keyword evidence="2" id="KW-1185">Reference proteome</keyword>
<evidence type="ECO:0000313" key="1">
    <source>
        <dbReference type="EMBL" id="KAI9512948.1"/>
    </source>
</evidence>
<gene>
    <name evidence="1" type="ORF">F5148DRAFT_559847</name>
</gene>
<comment type="caution">
    <text evidence="1">The sequence shown here is derived from an EMBL/GenBank/DDBJ whole genome shotgun (WGS) entry which is preliminary data.</text>
</comment>
<evidence type="ECO:0000313" key="2">
    <source>
        <dbReference type="Proteomes" id="UP001207468"/>
    </source>
</evidence>
<dbReference type="Proteomes" id="UP001207468">
    <property type="component" value="Unassembled WGS sequence"/>
</dbReference>
<dbReference type="EMBL" id="JAGFNK010000004">
    <property type="protein sequence ID" value="KAI9512948.1"/>
    <property type="molecule type" value="Genomic_DNA"/>
</dbReference>